<name>A0AA39PX03_9AGAR</name>
<feature type="compositionally biased region" description="Low complexity" evidence="1">
    <location>
        <begin position="58"/>
        <end position="73"/>
    </location>
</feature>
<proteinExistence type="predicted"/>
<evidence type="ECO:0000256" key="2">
    <source>
        <dbReference type="SAM" id="Phobius"/>
    </source>
</evidence>
<keyword evidence="5" id="KW-1185">Reference proteome</keyword>
<feature type="transmembrane region" description="Helical" evidence="2">
    <location>
        <begin position="225"/>
        <end position="248"/>
    </location>
</feature>
<evidence type="ECO:0000313" key="4">
    <source>
        <dbReference type="EMBL" id="KAK0492122.1"/>
    </source>
</evidence>
<organism evidence="4 5">
    <name type="scientific">Armillaria luteobubalina</name>
    <dbReference type="NCBI Taxonomy" id="153913"/>
    <lineage>
        <taxon>Eukaryota</taxon>
        <taxon>Fungi</taxon>
        <taxon>Dikarya</taxon>
        <taxon>Basidiomycota</taxon>
        <taxon>Agaricomycotina</taxon>
        <taxon>Agaricomycetes</taxon>
        <taxon>Agaricomycetidae</taxon>
        <taxon>Agaricales</taxon>
        <taxon>Marasmiineae</taxon>
        <taxon>Physalacriaceae</taxon>
        <taxon>Armillaria</taxon>
    </lineage>
</organism>
<feature type="region of interest" description="Disordered" evidence="1">
    <location>
        <begin position="1"/>
        <end position="87"/>
    </location>
</feature>
<evidence type="ECO:0000256" key="1">
    <source>
        <dbReference type="SAM" id="MobiDB-lite"/>
    </source>
</evidence>
<keyword evidence="2" id="KW-0472">Membrane</keyword>
<accession>A0AA39PX03</accession>
<protein>
    <recommendedName>
        <fullName evidence="3">DUF6535 domain-containing protein</fullName>
    </recommendedName>
</protein>
<feature type="transmembrane region" description="Helical" evidence="2">
    <location>
        <begin position="314"/>
        <end position="340"/>
    </location>
</feature>
<dbReference type="Proteomes" id="UP001175228">
    <property type="component" value="Unassembled WGS sequence"/>
</dbReference>
<sequence length="429" mass="47734">MSIHENDGKSTLGVGQAGVIRREDTKPESEGIGEVREHSQNPAEHEVEPDEAEEEDQAPAVAPPTSANPANATKTFGINKPKAAVNRGNDTYDYEQKYPEDAPYAEAAPNARVWRTHEDESKNHDANMVEESRDNVDVLLVFVCLYSRFKSSLNTPKAGLFSAVVTTFVSQTYQNLQVDYAAMSASLLYESVLVQRAIANGSPVNSIAASPLNPTITFVAATTDVWVNGLWFTSLFLSLTTALVAVLVKQWLHHYVALPSGTPRERSLTRQFRYAGFQKWHVPVIIGLLPVLMHLALAIFFVGLVIFLQPLRQALSWVICAGTVLVYTAYVVATVFPILFPQCPYRTPLCDLICCIIPLVSWNNKEKFHIAWRQRKLGNIFRYLPHIQAGDRKLLAMIESERVRRTSTNLAADALDWLFSALPIPVSKV</sequence>
<feature type="transmembrane region" description="Helical" evidence="2">
    <location>
        <begin position="280"/>
        <end position="308"/>
    </location>
</feature>
<gene>
    <name evidence="4" type="ORF">EDD18DRAFT_521539</name>
</gene>
<feature type="compositionally biased region" description="Basic and acidic residues" evidence="1">
    <location>
        <begin position="20"/>
        <end position="46"/>
    </location>
</feature>
<evidence type="ECO:0000259" key="3">
    <source>
        <dbReference type="Pfam" id="PF20153"/>
    </source>
</evidence>
<feature type="compositionally biased region" description="Acidic residues" evidence="1">
    <location>
        <begin position="47"/>
        <end position="57"/>
    </location>
</feature>
<keyword evidence="2" id="KW-1133">Transmembrane helix</keyword>
<dbReference type="EMBL" id="JAUEPU010000031">
    <property type="protein sequence ID" value="KAK0492122.1"/>
    <property type="molecule type" value="Genomic_DNA"/>
</dbReference>
<feature type="domain" description="DUF6535" evidence="3">
    <location>
        <begin position="114"/>
        <end position="309"/>
    </location>
</feature>
<dbReference type="InterPro" id="IPR045338">
    <property type="entry name" value="DUF6535"/>
</dbReference>
<comment type="caution">
    <text evidence="4">The sequence shown here is derived from an EMBL/GenBank/DDBJ whole genome shotgun (WGS) entry which is preliminary data.</text>
</comment>
<reference evidence="4" key="1">
    <citation type="submission" date="2023-06" db="EMBL/GenBank/DDBJ databases">
        <authorList>
            <consortium name="Lawrence Berkeley National Laboratory"/>
            <person name="Ahrendt S."/>
            <person name="Sahu N."/>
            <person name="Indic B."/>
            <person name="Wong-Bajracharya J."/>
            <person name="Merenyi Z."/>
            <person name="Ke H.-M."/>
            <person name="Monk M."/>
            <person name="Kocsube S."/>
            <person name="Drula E."/>
            <person name="Lipzen A."/>
            <person name="Balint B."/>
            <person name="Henrissat B."/>
            <person name="Andreopoulos B."/>
            <person name="Martin F.M."/>
            <person name="Harder C.B."/>
            <person name="Rigling D."/>
            <person name="Ford K.L."/>
            <person name="Foster G.D."/>
            <person name="Pangilinan J."/>
            <person name="Papanicolaou A."/>
            <person name="Barry K."/>
            <person name="LaButti K."/>
            <person name="Viragh M."/>
            <person name="Koriabine M."/>
            <person name="Yan M."/>
            <person name="Riley R."/>
            <person name="Champramary S."/>
            <person name="Plett K.L."/>
            <person name="Tsai I.J."/>
            <person name="Slot J."/>
            <person name="Sipos G."/>
            <person name="Plett J."/>
            <person name="Nagy L.G."/>
            <person name="Grigoriev I.V."/>
        </authorList>
    </citation>
    <scope>NUCLEOTIDE SEQUENCE</scope>
    <source>
        <strain evidence="4">HWK02</strain>
    </source>
</reference>
<dbReference type="Pfam" id="PF20153">
    <property type="entry name" value="DUF6535"/>
    <property type="match status" value="1"/>
</dbReference>
<evidence type="ECO:0000313" key="5">
    <source>
        <dbReference type="Proteomes" id="UP001175228"/>
    </source>
</evidence>
<keyword evidence="2" id="KW-0812">Transmembrane</keyword>
<dbReference type="AlphaFoldDB" id="A0AA39PX03"/>